<protein>
    <submittedName>
        <fullName evidence="1">Uncharacterized protein</fullName>
    </submittedName>
</protein>
<dbReference type="Proteomes" id="UP000002985">
    <property type="component" value="Unassembled WGS sequence"/>
</dbReference>
<organism evidence="1 2">
    <name type="scientific">Candidatus Jettenia caeni</name>
    <dbReference type="NCBI Taxonomy" id="247490"/>
    <lineage>
        <taxon>Bacteria</taxon>
        <taxon>Pseudomonadati</taxon>
        <taxon>Planctomycetota</taxon>
        <taxon>Candidatus Brocadiia</taxon>
        <taxon>Candidatus Brocadiales</taxon>
        <taxon>Candidatus Brocadiaceae</taxon>
        <taxon>Candidatus Jettenia</taxon>
    </lineage>
</organism>
<accession>I3IHS3</accession>
<dbReference type="EMBL" id="BAFH01000002">
    <property type="protein sequence ID" value="GAB61268.1"/>
    <property type="molecule type" value="Genomic_DNA"/>
</dbReference>
<comment type="caution">
    <text evidence="1">The sequence shown here is derived from an EMBL/GenBank/DDBJ whole genome shotgun (WGS) entry which is preliminary data.</text>
</comment>
<evidence type="ECO:0000313" key="2">
    <source>
        <dbReference type="Proteomes" id="UP000002985"/>
    </source>
</evidence>
<reference evidence="1 2" key="1">
    <citation type="journal article" date="2012" name="FEBS Lett.">
        <title>Anammox organism KSU-1 expresses a NirK-type copper-containing nitrite reductase instead of a NirS-type with cytochrome cd1.</title>
        <authorList>
            <person name="Hira D."/>
            <person name="Toh H."/>
            <person name="Migita C.T."/>
            <person name="Okubo H."/>
            <person name="Nishiyama T."/>
            <person name="Hattori M."/>
            <person name="Furukawa K."/>
            <person name="Fujii T."/>
        </authorList>
    </citation>
    <scope>NUCLEOTIDE SEQUENCE [LARGE SCALE GENOMIC DNA]</scope>
</reference>
<proteinExistence type="predicted"/>
<gene>
    <name evidence="1" type="ORF">KSU1_B0411</name>
</gene>
<name>I3IHS3_9BACT</name>
<keyword evidence="2" id="KW-1185">Reference proteome</keyword>
<sequence length="235" mass="27592">MWIICRLISFSIIRDSKPIVSWRDAKHLWCDAVSASPESIGSCNSLMDDLCRKRVELYLEEEHKSHLDKLELKTQGIPKKQSKSNGQDTISGNVFHKEGDSWTIQYNSKPIRINHRTGFEYIAYLLENKDRDFYLHEVMHAVNKEQFQAIRDSFKSRQKEQDDFHEIDVFDENITVKKLLTDCNEKLRKRVSKNIKDALDNIKKYNNDLWKHLNSSVNTGKHPVLQTRKTHSVGY</sequence>
<evidence type="ECO:0000313" key="1">
    <source>
        <dbReference type="EMBL" id="GAB61268.1"/>
    </source>
</evidence>
<dbReference type="AlphaFoldDB" id="I3IHS3"/>